<dbReference type="RefSeq" id="WP_114837992.1">
    <property type="nucleotide sequence ID" value="NZ_CP031217.1"/>
</dbReference>
<accession>A0AAX2AAH5</accession>
<dbReference type="EMBL" id="CP031217">
    <property type="protein sequence ID" value="AXH11096.1"/>
    <property type="molecule type" value="Genomic_DNA"/>
</dbReference>
<keyword evidence="5" id="KW-1185">Reference proteome</keyword>
<evidence type="ECO:0000313" key="5">
    <source>
        <dbReference type="Proteomes" id="UP000289193"/>
    </source>
</evidence>
<protein>
    <recommendedName>
        <fullName evidence="6">Antitoxin</fullName>
    </recommendedName>
</protein>
<evidence type="ECO:0000256" key="1">
    <source>
        <dbReference type="SAM" id="MobiDB-lite"/>
    </source>
</evidence>
<dbReference type="Proteomes" id="UP000289193">
    <property type="component" value="Unassembled WGS sequence"/>
</dbReference>
<evidence type="ECO:0000313" key="2">
    <source>
        <dbReference type="EMBL" id="AXH11096.1"/>
    </source>
</evidence>
<reference evidence="2 4" key="2">
    <citation type="submission" date="2018-07" db="EMBL/GenBank/DDBJ databases">
        <title>Complete genome of the Arcobacter bivalviorum type strain LMG 26154.</title>
        <authorList>
            <person name="Miller W.G."/>
            <person name="Yee E."/>
            <person name="Bono J.L."/>
        </authorList>
    </citation>
    <scope>NUCLEOTIDE SEQUENCE [LARGE SCALE GENOMIC DNA]</scope>
    <source>
        <strain evidence="2 4">LMG 26154</strain>
    </source>
</reference>
<evidence type="ECO:0000313" key="3">
    <source>
        <dbReference type="EMBL" id="RXK09716.1"/>
    </source>
</evidence>
<dbReference type="AlphaFoldDB" id="A0AAX2AAH5"/>
<evidence type="ECO:0008006" key="6">
    <source>
        <dbReference type="Google" id="ProtNLM"/>
    </source>
</evidence>
<dbReference type="Proteomes" id="UP000253850">
    <property type="component" value="Chromosome"/>
</dbReference>
<dbReference type="KEGG" id="hbv:ABIV_0054"/>
<feature type="region of interest" description="Disordered" evidence="1">
    <location>
        <begin position="119"/>
        <end position="147"/>
    </location>
</feature>
<gene>
    <name evidence="2" type="ORF">ABIV_0054</name>
    <name evidence="3" type="ORF">CRV05_08270</name>
</gene>
<feature type="compositionally biased region" description="Basic and acidic residues" evidence="1">
    <location>
        <begin position="131"/>
        <end position="147"/>
    </location>
</feature>
<name>A0AAX2AAH5_9BACT</name>
<reference evidence="3 5" key="1">
    <citation type="submission" date="2017-10" db="EMBL/GenBank/DDBJ databases">
        <title>Genomics of the genus Arcobacter.</title>
        <authorList>
            <person name="Perez-Cataluna A."/>
            <person name="Figueras M.J."/>
        </authorList>
    </citation>
    <scope>NUCLEOTIDE SEQUENCE [LARGE SCALE GENOMIC DNA]</scope>
    <source>
        <strain evidence="3 5">CECT 7835</strain>
    </source>
</reference>
<proteinExistence type="predicted"/>
<dbReference type="EMBL" id="PDKM01000004">
    <property type="protein sequence ID" value="RXK09716.1"/>
    <property type="molecule type" value="Genomic_DNA"/>
</dbReference>
<organism evidence="3 5">
    <name type="scientific">Halarcobacter bivalviorum</name>
    <dbReference type="NCBI Taxonomy" id="663364"/>
    <lineage>
        <taxon>Bacteria</taxon>
        <taxon>Pseudomonadati</taxon>
        <taxon>Campylobacterota</taxon>
        <taxon>Epsilonproteobacteria</taxon>
        <taxon>Campylobacterales</taxon>
        <taxon>Arcobacteraceae</taxon>
        <taxon>Halarcobacter</taxon>
    </lineage>
</organism>
<evidence type="ECO:0000313" key="4">
    <source>
        <dbReference type="Proteomes" id="UP000253850"/>
    </source>
</evidence>
<sequence length="147" mass="17506">MNLLQYKSEEMVSSTELIRKSKNIFNKLQKKQIEKAVILRDGKPQFMLLDFETYEELMTEYLALKQENLNVTPQKKKEKALEKIVTSTFIEEEYLDEEIKEDDLEKALAQIEELDLDNSNKNEEINTPIEIEQKTETEKQPLKEFWE</sequence>